<dbReference type="EMBL" id="JBHULC010000008">
    <property type="protein sequence ID" value="MFD2520905.1"/>
    <property type="molecule type" value="Genomic_DNA"/>
</dbReference>
<dbReference type="InterPro" id="IPR000524">
    <property type="entry name" value="Tscrpt_reg_HTH_GntR"/>
</dbReference>
<keyword evidence="8" id="KW-1185">Reference proteome</keyword>
<dbReference type="RefSeq" id="WP_340235092.1">
    <property type="nucleotide sequence ID" value="NZ_JBBEWC010000003.1"/>
</dbReference>
<dbReference type="InterPro" id="IPR036388">
    <property type="entry name" value="WH-like_DNA-bd_sf"/>
</dbReference>
<organism evidence="7 8">
    <name type="scientific">Emticicia soli</name>
    <dbReference type="NCBI Taxonomy" id="2027878"/>
    <lineage>
        <taxon>Bacteria</taxon>
        <taxon>Pseudomonadati</taxon>
        <taxon>Bacteroidota</taxon>
        <taxon>Cytophagia</taxon>
        <taxon>Cytophagales</taxon>
        <taxon>Leadbetterellaceae</taxon>
        <taxon>Emticicia</taxon>
    </lineage>
</organism>
<dbReference type="SUPFAM" id="SSF53383">
    <property type="entry name" value="PLP-dependent transferases"/>
    <property type="match status" value="1"/>
</dbReference>
<keyword evidence="7" id="KW-0808">Transferase</keyword>
<evidence type="ECO:0000256" key="5">
    <source>
        <dbReference type="ARBA" id="ARBA00023163"/>
    </source>
</evidence>
<dbReference type="Pfam" id="PF00392">
    <property type="entry name" value="GntR"/>
    <property type="match status" value="1"/>
</dbReference>
<keyword evidence="4" id="KW-0238">DNA-binding</keyword>
<feature type="domain" description="HTH gntR-type" evidence="6">
    <location>
        <begin position="20"/>
        <end position="88"/>
    </location>
</feature>
<reference evidence="8" key="1">
    <citation type="journal article" date="2019" name="Int. J. Syst. Evol. Microbiol.">
        <title>The Global Catalogue of Microorganisms (GCM) 10K type strain sequencing project: providing services to taxonomists for standard genome sequencing and annotation.</title>
        <authorList>
            <consortium name="The Broad Institute Genomics Platform"/>
            <consortium name="The Broad Institute Genome Sequencing Center for Infectious Disease"/>
            <person name="Wu L."/>
            <person name="Ma J."/>
        </authorList>
    </citation>
    <scope>NUCLEOTIDE SEQUENCE [LARGE SCALE GENOMIC DNA]</scope>
    <source>
        <strain evidence="8">KCTC 52344</strain>
    </source>
</reference>
<dbReference type="SUPFAM" id="SSF46785">
    <property type="entry name" value="Winged helix' DNA-binding domain"/>
    <property type="match status" value="1"/>
</dbReference>
<keyword evidence="7" id="KW-0032">Aminotransferase</keyword>
<dbReference type="PRINTS" id="PR00035">
    <property type="entry name" value="HTHGNTR"/>
</dbReference>
<dbReference type="CDD" id="cd07377">
    <property type="entry name" value="WHTH_GntR"/>
    <property type="match status" value="1"/>
</dbReference>
<evidence type="ECO:0000256" key="4">
    <source>
        <dbReference type="ARBA" id="ARBA00023125"/>
    </source>
</evidence>
<dbReference type="Pfam" id="PF00155">
    <property type="entry name" value="Aminotran_1_2"/>
    <property type="match status" value="1"/>
</dbReference>
<evidence type="ECO:0000256" key="3">
    <source>
        <dbReference type="ARBA" id="ARBA00023015"/>
    </source>
</evidence>
<dbReference type="PROSITE" id="PS50949">
    <property type="entry name" value="HTH_GNTR"/>
    <property type="match status" value="1"/>
</dbReference>
<protein>
    <submittedName>
        <fullName evidence="7">PLP-dependent aminotransferase family protein</fullName>
    </submittedName>
</protein>
<dbReference type="InterPro" id="IPR036390">
    <property type="entry name" value="WH_DNA-bd_sf"/>
</dbReference>
<evidence type="ECO:0000256" key="1">
    <source>
        <dbReference type="ARBA" id="ARBA00005384"/>
    </source>
</evidence>
<evidence type="ECO:0000256" key="2">
    <source>
        <dbReference type="ARBA" id="ARBA00022898"/>
    </source>
</evidence>
<dbReference type="GO" id="GO:0008483">
    <property type="term" value="F:transaminase activity"/>
    <property type="evidence" value="ECO:0007669"/>
    <property type="project" value="UniProtKB-KW"/>
</dbReference>
<dbReference type="InterPro" id="IPR015421">
    <property type="entry name" value="PyrdxlP-dep_Trfase_major"/>
</dbReference>
<dbReference type="CDD" id="cd00609">
    <property type="entry name" value="AAT_like"/>
    <property type="match status" value="1"/>
</dbReference>
<dbReference type="Proteomes" id="UP001597510">
    <property type="component" value="Unassembled WGS sequence"/>
</dbReference>
<dbReference type="PANTHER" id="PTHR46577">
    <property type="entry name" value="HTH-TYPE TRANSCRIPTIONAL REGULATORY PROTEIN GABR"/>
    <property type="match status" value="1"/>
</dbReference>
<evidence type="ECO:0000313" key="7">
    <source>
        <dbReference type="EMBL" id="MFD2520905.1"/>
    </source>
</evidence>
<name>A0ABW5J5G5_9BACT</name>
<gene>
    <name evidence="7" type="ORF">ACFSR2_08430</name>
</gene>
<proteinExistence type="inferred from homology"/>
<dbReference type="Gene3D" id="1.10.10.10">
    <property type="entry name" value="Winged helix-like DNA-binding domain superfamily/Winged helix DNA-binding domain"/>
    <property type="match status" value="1"/>
</dbReference>
<dbReference type="PANTHER" id="PTHR46577:SF1">
    <property type="entry name" value="HTH-TYPE TRANSCRIPTIONAL REGULATORY PROTEIN GABR"/>
    <property type="match status" value="1"/>
</dbReference>
<comment type="similarity">
    <text evidence="1">In the C-terminal section; belongs to the class-I pyridoxal-phosphate-dependent aminotransferase family.</text>
</comment>
<dbReference type="InterPro" id="IPR051446">
    <property type="entry name" value="HTH_trans_reg/aminotransferase"/>
</dbReference>
<keyword evidence="3" id="KW-0805">Transcription regulation</keyword>
<dbReference type="InterPro" id="IPR015424">
    <property type="entry name" value="PyrdxlP-dep_Trfase"/>
</dbReference>
<keyword evidence="2" id="KW-0663">Pyridoxal phosphate</keyword>
<accession>A0ABW5J5G5</accession>
<comment type="caution">
    <text evidence="7">The sequence shown here is derived from an EMBL/GenBank/DDBJ whole genome shotgun (WGS) entry which is preliminary data.</text>
</comment>
<dbReference type="InterPro" id="IPR004839">
    <property type="entry name" value="Aminotransferase_I/II_large"/>
</dbReference>
<sequence length="494" mass="55529">MPVQTLPFSTLIKIDRKSIVPIFQQLAKGLIQLIQDGKVKPGFRLPSSRELAITMGLNRTTVVAAYDELSVQGWIEVVPRKGVTISSKLPLLKPKSFRDSTNEEVSRKPSFYKKLTSKDQNIQKNSFDIVVNDGYPDARIAPLQMLSSQYKTLLGRHSRHVMLINERSTGAASLRTELSLFLSQTRGLNVTADNILTTRGAQGAIYIAAQMIVKPGSKVIVGELNYSMANKVFRQLGATLIKVSIDENGINVDEIEEICKVAKPDLLYIIPHHHHPTTVTLSAERRIKLLNVIRTYQLPVIEDDYDYDFHYENSPILPLASADHNGLILYVGSISKTLALTVRAGYLVADTDIVLQASKFKELMEIRGDYLMEDSIANLFKSGEMQRHISKSVKLYKNRRDIFCDLLKSKLYEVLQFNVPYGGMAVWALFDKKLSLPKISAALVKHRIYLNDGSLYNQEVSDINGIRLGFASMNEKEIEKFVSALFIEAKKYSS</sequence>
<dbReference type="Gene3D" id="3.40.640.10">
    <property type="entry name" value="Type I PLP-dependent aspartate aminotransferase-like (Major domain)"/>
    <property type="match status" value="1"/>
</dbReference>
<evidence type="ECO:0000313" key="8">
    <source>
        <dbReference type="Proteomes" id="UP001597510"/>
    </source>
</evidence>
<evidence type="ECO:0000259" key="6">
    <source>
        <dbReference type="PROSITE" id="PS50949"/>
    </source>
</evidence>
<dbReference type="SMART" id="SM00345">
    <property type="entry name" value="HTH_GNTR"/>
    <property type="match status" value="1"/>
</dbReference>
<keyword evidence="5" id="KW-0804">Transcription</keyword>